<dbReference type="AlphaFoldDB" id="A0A2P2NZ00"/>
<reference evidence="1" key="1">
    <citation type="submission" date="2018-02" db="EMBL/GenBank/DDBJ databases">
        <title>Rhizophora mucronata_Transcriptome.</title>
        <authorList>
            <person name="Meera S.P."/>
            <person name="Sreeshan A."/>
            <person name="Augustine A."/>
        </authorList>
    </citation>
    <scope>NUCLEOTIDE SEQUENCE</scope>
    <source>
        <tissue evidence="1">Leaf</tissue>
    </source>
</reference>
<accession>A0A2P2NZ00</accession>
<protein>
    <submittedName>
        <fullName evidence="1">Uncharacterized protein</fullName>
    </submittedName>
</protein>
<dbReference type="EMBL" id="GGEC01067127">
    <property type="protein sequence ID" value="MBX47611.1"/>
    <property type="molecule type" value="Transcribed_RNA"/>
</dbReference>
<name>A0A2P2NZ00_RHIMU</name>
<proteinExistence type="predicted"/>
<evidence type="ECO:0000313" key="1">
    <source>
        <dbReference type="EMBL" id="MBX47611.1"/>
    </source>
</evidence>
<organism evidence="1">
    <name type="scientific">Rhizophora mucronata</name>
    <name type="common">Asiatic mangrove</name>
    <dbReference type="NCBI Taxonomy" id="61149"/>
    <lineage>
        <taxon>Eukaryota</taxon>
        <taxon>Viridiplantae</taxon>
        <taxon>Streptophyta</taxon>
        <taxon>Embryophyta</taxon>
        <taxon>Tracheophyta</taxon>
        <taxon>Spermatophyta</taxon>
        <taxon>Magnoliopsida</taxon>
        <taxon>eudicotyledons</taxon>
        <taxon>Gunneridae</taxon>
        <taxon>Pentapetalae</taxon>
        <taxon>rosids</taxon>
        <taxon>fabids</taxon>
        <taxon>Malpighiales</taxon>
        <taxon>Rhizophoraceae</taxon>
        <taxon>Rhizophora</taxon>
    </lineage>
</organism>
<sequence>MEDIAVGKSYPNKIAGILLVMQGKDLLLVLFPPFL</sequence>